<feature type="region of interest" description="Disordered" evidence="7">
    <location>
        <begin position="221"/>
        <end position="308"/>
    </location>
</feature>
<feature type="region of interest" description="Disordered" evidence="7">
    <location>
        <begin position="109"/>
        <end position="129"/>
    </location>
</feature>
<feature type="region of interest" description="Disordered" evidence="7">
    <location>
        <begin position="342"/>
        <end position="369"/>
    </location>
</feature>
<feature type="domain" description="HTH myb-type" evidence="8">
    <location>
        <begin position="46"/>
        <end position="106"/>
    </location>
</feature>
<feature type="compositionally biased region" description="Basic and acidic residues" evidence="7">
    <location>
        <begin position="112"/>
        <end position="123"/>
    </location>
</feature>
<dbReference type="OrthoDB" id="551907at2759"/>
<evidence type="ECO:0000313" key="10">
    <source>
        <dbReference type="Proteomes" id="UP000886885"/>
    </source>
</evidence>
<keyword evidence="3" id="KW-0805">Transcription regulation</keyword>
<sequence length="369" mass="40874">MYQLESIPSSSSVHKNSLVNDQYLDCDDMTMDPINGGNNLNNNPNLASKQRLRWTHELHERFVDAVAQLGGPDRATPKGVLRVMGVQGLTIYHVKSHLQKYRLAKYLPDSSSDGKKADKKETGDMISNLDGSSGMQITEALKLQMEVQKRLHEQLEARFPCTRHPINWFIIIFFPHHAIMCGDFYAHASLVQRQLQLRIEAQGKYLKKIIEEQQRLSGVLEDVPGSGVSAPVSGDNCPESDKTDPATPAPTSESPLQDKAAKERAPAKSLSIDESFSSQPEPLTPDSRCNAGSPAESPRGERSMKKQRVSMGVTYGKQEMVLTHQILESSLNSYPRPHSAFLGREQFDPSSGLSMGIEDQMEKVSGSDV</sequence>
<evidence type="ECO:0000256" key="2">
    <source>
        <dbReference type="ARBA" id="ARBA00006783"/>
    </source>
</evidence>
<keyword evidence="10" id="KW-1185">Reference proteome</keyword>
<comment type="similarity">
    <text evidence="2">Belongs to the MYB-CC family.</text>
</comment>
<gene>
    <name evidence="9" type="ORF">POTOM_022268</name>
</gene>
<dbReference type="Pfam" id="PF00249">
    <property type="entry name" value="Myb_DNA-binding"/>
    <property type="match status" value="1"/>
</dbReference>
<evidence type="ECO:0000256" key="3">
    <source>
        <dbReference type="ARBA" id="ARBA00023015"/>
    </source>
</evidence>
<accession>A0A8X7ZN82</accession>
<dbReference type="InterPro" id="IPR017930">
    <property type="entry name" value="Myb_dom"/>
</dbReference>
<evidence type="ECO:0000313" key="9">
    <source>
        <dbReference type="EMBL" id="KAG6770927.1"/>
    </source>
</evidence>
<dbReference type="PANTHER" id="PTHR31499">
    <property type="entry name" value="MYB FAMILY TRANSCRIPTION FACTOR PHL11"/>
    <property type="match status" value="1"/>
</dbReference>
<dbReference type="InterPro" id="IPR046955">
    <property type="entry name" value="PHR1-like"/>
</dbReference>
<evidence type="ECO:0000256" key="4">
    <source>
        <dbReference type="ARBA" id="ARBA00023054"/>
    </source>
</evidence>
<comment type="subcellular location">
    <subcellularLocation>
        <location evidence="1">Nucleus</location>
    </subcellularLocation>
</comment>
<keyword evidence="4" id="KW-0175">Coiled coil</keyword>
<organism evidence="9 10">
    <name type="scientific">Populus tomentosa</name>
    <name type="common">Chinese white poplar</name>
    <dbReference type="NCBI Taxonomy" id="118781"/>
    <lineage>
        <taxon>Eukaryota</taxon>
        <taxon>Viridiplantae</taxon>
        <taxon>Streptophyta</taxon>
        <taxon>Embryophyta</taxon>
        <taxon>Tracheophyta</taxon>
        <taxon>Spermatophyta</taxon>
        <taxon>Magnoliopsida</taxon>
        <taxon>eudicotyledons</taxon>
        <taxon>Gunneridae</taxon>
        <taxon>Pentapetalae</taxon>
        <taxon>rosids</taxon>
        <taxon>fabids</taxon>
        <taxon>Malpighiales</taxon>
        <taxon>Salicaceae</taxon>
        <taxon>Saliceae</taxon>
        <taxon>Populus</taxon>
    </lineage>
</organism>
<keyword evidence="5" id="KW-0804">Transcription</keyword>
<dbReference type="GO" id="GO:0005634">
    <property type="term" value="C:nucleus"/>
    <property type="evidence" value="ECO:0007669"/>
    <property type="project" value="UniProtKB-SubCell"/>
</dbReference>
<reference evidence="9" key="1">
    <citation type="journal article" date="2020" name="bioRxiv">
        <title>Hybrid origin of Populus tomentosa Carr. identified through genome sequencing and phylogenomic analysis.</title>
        <authorList>
            <person name="An X."/>
            <person name="Gao K."/>
            <person name="Chen Z."/>
            <person name="Li J."/>
            <person name="Yang X."/>
            <person name="Yang X."/>
            <person name="Zhou J."/>
            <person name="Guo T."/>
            <person name="Zhao T."/>
            <person name="Huang S."/>
            <person name="Miao D."/>
            <person name="Khan W.U."/>
            <person name="Rao P."/>
            <person name="Ye M."/>
            <person name="Lei B."/>
            <person name="Liao W."/>
            <person name="Wang J."/>
            <person name="Ji L."/>
            <person name="Li Y."/>
            <person name="Guo B."/>
            <person name="Mustafa N.S."/>
            <person name="Li S."/>
            <person name="Yun Q."/>
            <person name="Keller S.R."/>
            <person name="Mao J."/>
            <person name="Zhang R."/>
            <person name="Strauss S.H."/>
        </authorList>
    </citation>
    <scope>NUCLEOTIDE SEQUENCE</scope>
    <source>
        <strain evidence="9">GM15</strain>
        <tissue evidence="9">Leaf</tissue>
    </source>
</reference>
<dbReference type="NCBIfam" id="TIGR01557">
    <property type="entry name" value="myb_SHAQKYF"/>
    <property type="match status" value="1"/>
</dbReference>
<evidence type="ECO:0000256" key="7">
    <source>
        <dbReference type="SAM" id="MobiDB-lite"/>
    </source>
</evidence>
<name>A0A8X7ZN82_POPTO</name>
<dbReference type="PROSITE" id="PS51294">
    <property type="entry name" value="HTH_MYB"/>
    <property type="match status" value="1"/>
</dbReference>
<evidence type="ECO:0000256" key="1">
    <source>
        <dbReference type="ARBA" id="ARBA00004123"/>
    </source>
</evidence>
<comment type="caution">
    <text evidence="9">The sequence shown here is derived from an EMBL/GenBank/DDBJ whole genome shotgun (WGS) entry which is preliminary data.</text>
</comment>
<dbReference type="InterPro" id="IPR025756">
    <property type="entry name" value="Myb_CC_LHEQLE"/>
</dbReference>
<evidence type="ECO:0000256" key="6">
    <source>
        <dbReference type="ARBA" id="ARBA00023242"/>
    </source>
</evidence>
<dbReference type="GO" id="GO:0003700">
    <property type="term" value="F:DNA-binding transcription factor activity"/>
    <property type="evidence" value="ECO:0007669"/>
    <property type="project" value="InterPro"/>
</dbReference>
<dbReference type="EMBL" id="JAAWWB010000011">
    <property type="protein sequence ID" value="KAG6770927.1"/>
    <property type="molecule type" value="Genomic_DNA"/>
</dbReference>
<dbReference type="Pfam" id="PF14379">
    <property type="entry name" value="Myb_CC_LHEQLE"/>
    <property type="match status" value="2"/>
</dbReference>
<dbReference type="AlphaFoldDB" id="A0A8X7ZN82"/>
<protein>
    <recommendedName>
        <fullName evidence="8">HTH myb-type domain-containing protein</fullName>
    </recommendedName>
</protein>
<dbReference type="GO" id="GO:0003677">
    <property type="term" value="F:DNA binding"/>
    <property type="evidence" value="ECO:0007669"/>
    <property type="project" value="InterPro"/>
</dbReference>
<evidence type="ECO:0000259" key="8">
    <source>
        <dbReference type="PROSITE" id="PS51294"/>
    </source>
</evidence>
<feature type="compositionally biased region" description="Polar residues" evidence="7">
    <location>
        <begin position="272"/>
        <end position="281"/>
    </location>
</feature>
<dbReference type="PANTHER" id="PTHR31499:SF83">
    <property type="entry name" value="MYB FAMILY TRANSCRIPTION FACTOR PHL7-LIKE ISOFORM X2"/>
    <property type="match status" value="1"/>
</dbReference>
<proteinExistence type="inferred from homology"/>
<dbReference type="Proteomes" id="UP000886885">
    <property type="component" value="Chromosome 6A"/>
</dbReference>
<evidence type="ECO:0000256" key="5">
    <source>
        <dbReference type="ARBA" id="ARBA00023163"/>
    </source>
</evidence>
<keyword evidence="6" id="KW-0539">Nucleus</keyword>
<dbReference type="FunFam" id="1.10.10.60:FF:000002">
    <property type="entry name" value="Myb family transcription factor"/>
    <property type="match status" value="1"/>
</dbReference>
<dbReference type="InterPro" id="IPR001005">
    <property type="entry name" value="SANT/Myb"/>
</dbReference>
<dbReference type="InterPro" id="IPR006447">
    <property type="entry name" value="Myb_dom_plants"/>
</dbReference>